<comment type="caution">
    <text evidence="6">The sequence shown here is derived from an EMBL/GenBank/DDBJ whole genome shotgun (WGS) entry which is preliminary data.</text>
</comment>
<evidence type="ECO:0000313" key="6">
    <source>
        <dbReference type="EMBL" id="MDI5894875.1"/>
    </source>
</evidence>
<dbReference type="CDD" id="cd02966">
    <property type="entry name" value="TlpA_like_family"/>
    <property type="match status" value="1"/>
</dbReference>
<proteinExistence type="predicted"/>
<dbReference type="RefSeq" id="WP_282716620.1">
    <property type="nucleotide sequence ID" value="NZ_JASCRZ010000003.1"/>
</dbReference>
<dbReference type="SUPFAM" id="SSF52833">
    <property type="entry name" value="Thioredoxin-like"/>
    <property type="match status" value="1"/>
</dbReference>
<evidence type="ECO:0000313" key="7">
    <source>
        <dbReference type="Proteomes" id="UP001243403"/>
    </source>
</evidence>
<evidence type="ECO:0000256" key="3">
    <source>
        <dbReference type="ARBA" id="ARBA00023157"/>
    </source>
</evidence>
<comment type="subcellular location">
    <subcellularLocation>
        <location evidence="1">Cell envelope</location>
    </subcellularLocation>
</comment>
<evidence type="ECO:0000259" key="5">
    <source>
        <dbReference type="PROSITE" id="PS51352"/>
    </source>
</evidence>
<dbReference type="PANTHER" id="PTHR42852">
    <property type="entry name" value="THIOL:DISULFIDE INTERCHANGE PROTEIN DSBE"/>
    <property type="match status" value="1"/>
</dbReference>
<dbReference type="EMBL" id="JASCRZ010000003">
    <property type="protein sequence ID" value="MDI5894875.1"/>
    <property type="molecule type" value="Genomic_DNA"/>
</dbReference>
<dbReference type="InterPro" id="IPR050553">
    <property type="entry name" value="Thioredoxin_ResA/DsbE_sf"/>
</dbReference>
<dbReference type="PANTHER" id="PTHR42852:SF6">
    <property type="entry name" value="THIOL:DISULFIDE INTERCHANGE PROTEIN DSBE"/>
    <property type="match status" value="1"/>
</dbReference>
<evidence type="ECO:0000256" key="4">
    <source>
        <dbReference type="ARBA" id="ARBA00023284"/>
    </source>
</evidence>
<dbReference type="InterPro" id="IPR036249">
    <property type="entry name" value="Thioredoxin-like_sf"/>
</dbReference>
<accession>A0ABT6VAQ3</accession>
<name>A0ABT6VAQ3_9FLAO</name>
<organism evidence="6 7">
    <name type="scientific">Flavobacterium algoritolerans</name>
    <dbReference type="NCBI Taxonomy" id="3041254"/>
    <lineage>
        <taxon>Bacteria</taxon>
        <taxon>Pseudomonadati</taxon>
        <taxon>Bacteroidota</taxon>
        <taxon>Flavobacteriia</taxon>
        <taxon>Flavobacteriales</taxon>
        <taxon>Flavobacteriaceae</taxon>
        <taxon>Flavobacterium</taxon>
    </lineage>
</organism>
<dbReference type="InterPro" id="IPR013766">
    <property type="entry name" value="Thioredoxin_domain"/>
</dbReference>
<keyword evidence="4" id="KW-0676">Redox-active center</keyword>
<sequence length="449" mass="51770">MKKTIYLLLIIVLASFTTSKELITISGKITNTENGTISIKGQSFEKEIKLNADGSFSENISIAYDGIYTLETSKNSLPIYLSKETKLMLIADDKVFNASIKYKGIRSVENEYIAKKSNIISQISDEELYKLDEMEFLNKVNEIKTSISALYNKTKFTNDYFKEKEVANINYLEQKHFLFYENYHNFYAHLKGFQVSDKFPKFDKKIDLDNDADFLFSREYQKLAVLKFFNNIKFDGTDIDFIIAKINGIKAIKSQNLKNLIIQNSIYDVNVDYANYEKIYQEYLSNTNNQKLKESLTSIYNNIIATQSYKASPQFDYENQKGGRTSLESLKGKYVYIDVWATWCGPCLKEVPSLKKVEEQYQGKNIQFVSISVDNIKDRQKWSNLVNTKQLGGIQLLADMDFNSEFIKGYGIKEIPRFILIDPNGNIVNFDAPRPSDIKLIDLLNSLQL</sequence>
<dbReference type="Gene3D" id="3.40.30.10">
    <property type="entry name" value="Glutaredoxin"/>
    <property type="match status" value="1"/>
</dbReference>
<reference evidence="6 7" key="1">
    <citation type="submission" date="2023-04" db="EMBL/GenBank/DDBJ databases">
        <title>Two novel species of Flavobacterium.</title>
        <authorList>
            <person name="Liu Q."/>
            <person name="Xin Y.-H."/>
        </authorList>
    </citation>
    <scope>NUCLEOTIDE SEQUENCE [LARGE SCALE GENOMIC DNA]</scope>
    <source>
        <strain evidence="6 7">LB1P51</strain>
    </source>
</reference>
<dbReference type="Proteomes" id="UP001243403">
    <property type="component" value="Unassembled WGS sequence"/>
</dbReference>
<keyword evidence="3" id="KW-1015">Disulfide bond</keyword>
<evidence type="ECO:0000256" key="2">
    <source>
        <dbReference type="ARBA" id="ARBA00022748"/>
    </source>
</evidence>
<dbReference type="InterPro" id="IPR000866">
    <property type="entry name" value="AhpC/TSA"/>
</dbReference>
<gene>
    <name evidence="6" type="ORF">QLS65_08230</name>
</gene>
<feature type="domain" description="Thioredoxin" evidence="5">
    <location>
        <begin position="306"/>
        <end position="449"/>
    </location>
</feature>
<keyword evidence="2" id="KW-0201">Cytochrome c-type biogenesis</keyword>
<dbReference type="PROSITE" id="PS51352">
    <property type="entry name" value="THIOREDOXIN_2"/>
    <property type="match status" value="1"/>
</dbReference>
<protein>
    <submittedName>
        <fullName evidence="6">TlpA disulfide reductase family protein</fullName>
    </submittedName>
</protein>
<evidence type="ECO:0000256" key="1">
    <source>
        <dbReference type="ARBA" id="ARBA00004196"/>
    </source>
</evidence>
<keyword evidence="7" id="KW-1185">Reference proteome</keyword>
<dbReference type="Pfam" id="PF00578">
    <property type="entry name" value="AhpC-TSA"/>
    <property type="match status" value="1"/>
</dbReference>